<feature type="region of interest" description="Disordered" evidence="1">
    <location>
        <begin position="1085"/>
        <end position="1109"/>
    </location>
</feature>
<dbReference type="InterPro" id="IPR033334">
    <property type="entry name" value="LNG1/2"/>
</dbReference>
<keyword evidence="5" id="KW-1185">Reference proteome</keyword>
<dbReference type="PANTHER" id="PTHR31680:SF4">
    <property type="entry name" value="LONGIFOLIA PROTEIN"/>
    <property type="match status" value="1"/>
</dbReference>
<feature type="compositionally biased region" description="Polar residues" evidence="1">
    <location>
        <begin position="856"/>
        <end position="868"/>
    </location>
</feature>
<organism evidence="4 5">
    <name type="scientific">Sphagnum troendelagicum</name>
    <dbReference type="NCBI Taxonomy" id="128251"/>
    <lineage>
        <taxon>Eukaryota</taxon>
        <taxon>Viridiplantae</taxon>
        <taxon>Streptophyta</taxon>
        <taxon>Embryophyta</taxon>
        <taxon>Bryophyta</taxon>
        <taxon>Sphagnophytina</taxon>
        <taxon>Sphagnopsida</taxon>
        <taxon>Sphagnales</taxon>
        <taxon>Sphagnaceae</taxon>
        <taxon>Sphagnum</taxon>
    </lineage>
</organism>
<feature type="compositionally biased region" description="Polar residues" evidence="1">
    <location>
        <begin position="809"/>
        <end position="829"/>
    </location>
</feature>
<feature type="compositionally biased region" description="Polar residues" evidence="1">
    <location>
        <begin position="1091"/>
        <end position="1105"/>
    </location>
</feature>
<evidence type="ECO:0000313" key="4">
    <source>
        <dbReference type="EMBL" id="CAK9192329.1"/>
    </source>
</evidence>
<feature type="region of interest" description="Disordered" evidence="1">
    <location>
        <begin position="1233"/>
        <end position="1271"/>
    </location>
</feature>
<feature type="region of interest" description="Disordered" evidence="1">
    <location>
        <begin position="126"/>
        <end position="154"/>
    </location>
</feature>
<dbReference type="InterPro" id="IPR025486">
    <property type="entry name" value="DUF4378"/>
</dbReference>
<feature type="compositionally biased region" description="Basic and acidic residues" evidence="1">
    <location>
        <begin position="612"/>
        <end position="633"/>
    </location>
</feature>
<name>A0ABP0TCG4_9BRYO</name>
<evidence type="ECO:0000259" key="2">
    <source>
        <dbReference type="Pfam" id="PF14309"/>
    </source>
</evidence>
<evidence type="ECO:0000259" key="3">
    <source>
        <dbReference type="Pfam" id="PF14383"/>
    </source>
</evidence>
<feature type="region of interest" description="Disordered" evidence="1">
    <location>
        <begin position="612"/>
        <end position="658"/>
    </location>
</feature>
<protein>
    <recommendedName>
        <fullName evidence="6">DUF4378 domain-containing protein</fullName>
    </recommendedName>
</protein>
<dbReference type="Proteomes" id="UP001497512">
    <property type="component" value="Chromosome 1"/>
</dbReference>
<dbReference type="PANTHER" id="PTHR31680">
    <property type="entry name" value="LONGIFOLIA PROTEIN"/>
    <property type="match status" value="1"/>
</dbReference>
<feature type="compositionally biased region" description="Pro residues" evidence="1">
    <location>
        <begin position="524"/>
        <end position="538"/>
    </location>
</feature>
<dbReference type="Pfam" id="PF14309">
    <property type="entry name" value="DUF4378"/>
    <property type="match status" value="1"/>
</dbReference>
<feature type="compositionally biased region" description="Basic and acidic residues" evidence="1">
    <location>
        <begin position="502"/>
        <end position="515"/>
    </location>
</feature>
<feature type="region of interest" description="Disordered" evidence="1">
    <location>
        <begin position="942"/>
        <end position="961"/>
    </location>
</feature>
<dbReference type="InterPro" id="IPR032795">
    <property type="entry name" value="DUF3741-assoc"/>
</dbReference>
<feature type="region of interest" description="Disordered" evidence="1">
    <location>
        <begin position="374"/>
        <end position="464"/>
    </location>
</feature>
<feature type="compositionally biased region" description="Low complexity" evidence="1">
    <location>
        <begin position="644"/>
        <end position="655"/>
    </location>
</feature>
<feature type="domain" description="DUF4378" evidence="2">
    <location>
        <begin position="1413"/>
        <end position="1595"/>
    </location>
</feature>
<evidence type="ECO:0000313" key="5">
    <source>
        <dbReference type="Proteomes" id="UP001497512"/>
    </source>
</evidence>
<feature type="compositionally biased region" description="Polar residues" evidence="1">
    <location>
        <begin position="706"/>
        <end position="716"/>
    </location>
</feature>
<feature type="region of interest" description="Disordered" evidence="1">
    <location>
        <begin position="216"/>
        <end position="240"/>
    </location>
</feature>
<feature type="compositionally biased region" description="Polar residues" evidence="1">
    <location>
        <begin position="875"/>
        <end position="885"/>
    </location>
</feature>
<sequence length="1628" mass="179871">MTGIFQAFTGHHRYHGSKRVTTTAGHLQLVPACEIPHQDRSNPNWMFDDNADQNSVDKNSQPTTAAAAAAAVDWSKGHHRAYSDITDVFTKTFEAPVLIVDMDSTDLNEKLGREFSDSEDLLQEKTVSVGDSRKQISSVHPLQKEYQKPLSPVSPRECSASELIRVNCKDLQKLPSSDIRNILQASFHRERRTNRDSSLAAKEKLPQASVHLGTYGSAKSKSLQRSSSVNGGDHDGFWMSVDGTEETLHSSHVDLPRSSSVDAKQGSQMLGNRTFKKCSIPMDGKYVMRLMVELKEDPRLLSVPKDDRQLSKDERLDTPRWQLPGLNTQQYYPESKSLKTTTFDFRESLQAAAEVKHLLQASQQLLQDGPKFSLEGGGTTKDHPSCTITSTESPRRLAVDDQDSSPHGGVCGMTTPPPRLKLNTGRNPMQHASRLVSGDGGGAAAAASSQLKNENVTERASYGQGESYRRIPNVVARLMGLEEVPDGSADDPLSHHTHPAKLPKETNHPSSRETRSTQGLLQYTPPPLTVSPPPPPSPRQFDDYNYKQQVSEGFQQLRQCPPAQVQSLDVQLSLKSSSSPASDEKEMLNQVLDYGEEEVPFQYQAEESFWTHPEDKSGHHTEVKSNDNKKKQLESSQEPPICSLGDDQGMQQQLQIKSSAQGRKLLRHILQAMQLKGPLLRPASRKKSQDTKTARLQAPKPIVDSGSKSQIKQASKPQAEEFQDLPMIKTKSLHEDDDAVILGIQQRNWRSFEQDDDDDDDESIIMLGNISETLIIIPKPIMDDADPITDTVMMFSSSPPAQPGEDLGSVSNRSGISGRSAATSSMQTSVEREYWYTNKSRNKVAPKKENGEATRNGKSSQVQAQTSLGFLCEPNSGSSSFSGIETTTTTTTTTTTSTRRSRKERIAAAARLVQGRSLDDDASQGGGQDVSPMRSRSLLPFAQGKHSSRMSFPTKEANPSKLGPLKEYRCVTSGSQGVGSQLVENGNKARSKLPRLMVKDRSREETTQTTTRLRFRTQGSTKQDLLKGIRRTVGGGDGGPDTVPQLLHQNSSDSKLISRIAKKLTATESAAAMSNKAECRNNPSEGVILRSTKQPTGKPGSNNPATKPRRLHAHVDIETQHAATTSTKKEIKFQNATLSGSVTTTAADKKHTDHREEKNNDLQKLMIESSIQENGTVESRLNLPTALTALPENLVVAENISGRKSSRVNVRGTEELESNVMQKLGVRITEGEAVEHSEDTIDTSHTSTSSQITSSNSQKLLQSEEQRDMELDESEIAELLTPRGVSVEDKSKAFGPAEVIDQPSPVSVLDNFQFPEEESPPSPRTRKTSSSTIESCEQDGFDPPHTQHLEELTAALKGLADIIGCNRDFNNNNHPHLNKQSVELQVPIDTALWSNPKNSCVHGICLRNKDEEKEYVRDVLVASGVVTEDDTRSINCLWQTHDGHVMDPSHFDVLESRHRRWQPMFNTKENDDFLFERCPKTYSRIEALGRRVLFDGMNEILVKKLDPVKFSPLPWIGHDQHQLQEKSAGQQLIQEVWDELQGVPCVASQNVHDTLYTILHKDVGKTAKQWSSMDGELSEVTLEVECAIVKGLIDEIVEDLISGFCSSSCSLSTQTIDTATTKQQLFAF</sequence>
<evidence type="ECO:0008006" key="6">
    <source>
        <dbReference type="Google" id="ProtNLM"/>
    </source>
</evidence>
<feature type="compositionally biased region" description="Low complexity" evidence="1">
    <location>
        <begin position="886"/>
        <end position="898"/>
    </location>
</feature>
<feature type="region of interest" description="Disordered" evidence="1">
    <location>
        <begin position="677"/>
        <end position="723"/>
    </location>
</feature>
<dbReference type="Pfam" id="PF14383">
    <property type="entry name" value="VARLMGL"/>
    <property type="match status" value="1"/>
</dbReference>
<feature type="region of interest" description="Disordered" evidence="1">
    <location>
        <begin position="798"/>
        <end position="935"/>
    </location>
</feature>
<feature type="domain" description="DUF3741" evidence="3">
    <location>
        <begin position="470"/>
        <end position="486"/>
    </location>
</feature>
<proteinExistence type="predicted"/>
<evidence type="ECO:0000256" key="1">
    <source>
        <dbReference type="SAM" id="MobiDB-lite"/>
    </source>
</evidence>
<feature type="compositionally biased region" description="Low complexity" evidence="1">
    <location>
        <begin position="217"/>
        <end position="228"/>
    </location>
</feature>
<feature type="compositionally biased region" description="Low complexity" evidence="1">
    <location>
        <begin position="1243"/>
        <end position="1258"/>
    </location>
</feature>
<dbReference type="EMBL" id="OZ019893">
    <property type="protein sequence ID" value="CAK9192329.1"/>
    <property type="molecule type" value="Genomic_DNA"/>
</dbReference>
<feature type="region of interest" description="Disordered" evidence="1">
    <location>
        <begin position="485"/>
        <end position="543"/>
    </location>
</feature>
<gene>
    <name evidence="4" type="ORF">CSSPTR1EN2_LOCUS1836</name>
</gene>
<reference evidence="4 5" key="1">
    <citation type="submission" date="2024-02" db="EMBL/GenBank/DDBJ databases">
        <authorList>
            <consortium name="ELIXIR-Norway"/>
            <consortium name="Elixir Norway"/>
        </authorList>
    </citation>
    <scope>NUCLEOTIDE SEQUENCE [LARGE SCALE GENOMIC DNA]</scope>
</reference>
<accession>A0ABP0TCG4</accession>
<feature type="region of interest" description="Disordered" evidence="1">
    <location>
        <begin position="1312"/>
        <end position="1345"/>
    </location>
</feature>